<keyword evidence="1" id="KW-0472">Membrane</keyword>
<dbReference type="EMBL" id="ML769452">
    <property type="protein sequence ID" value="KAE9400905.1"/>
    <property type="molecule type" value="Genomic_DNA"/>
</dbReference>
<gene>
    <name evidence="2" type="ORF">BT96DRAFT_1018543</name>
</gene>
<dbReference type="AlphaFoldDB" id="A0A6A4HWC9"/>
<keyword evidence="3" id="KW-1185">Reference proteome</keyword>
<sequence>MTPEESEQIAYAGSVVFENTSTIILLSGLAGVYILAFTISMHIILRKNNNRWAYKALIALLLMAFALAALFACLDIALGLLEVKFGFVVSLSGGLIAQELAADSKVSGMSIISDWAANFTFLIADTAIVWRAWALWTENKLVKWTLLIILLADIGINIADAVVDTKVTINALNTDNNSVTFDSLSPALNLTVNIVATFLIAHRAWKHHQSTPAILHNNKTEVGAILLLMVESGAIFGMVQVTNIILHALDIHAAA</sequence>
<feature type="transmembrane region" description="Helical" evidence="1">
    <location>
        <begin position="23"/>
        <end position="45"/>
    </location>
</feature>
<dbReference type="Proteomes" id="UP000799118">
    <property type="component" value="Unassembled WGS sequence"/>
</dbReference>
<evidence type="ECO:0000313" key="2">
    <source>
        <dbReference type="EMBL" id="KAE9400905.1"/>
    </source>
</evidence>
<reference evidence="2" key="1">
    <citation type="journal article" date="2019" name="Environ. Microbiol.">
        <title>Fungal ecological strategies reflected in gene transcription - a case study of two litter decomposers.</title>
        <authorList>
            <person name="Barbi F."/>
            <person name="Kohler A."/>
            <person name="Barry K."/>
            <person name="Baskaran P."/>
            <person name="Daum C."/>
            <person name="Fauchery L."/>
            <person name="Ihrmark K."/>
            <person name="Kuo A."/>
            <person name="LaButti K."/>
            <person name="Lipzen A."/>
            <person name="Morin E."/>
            <person name="Grigoriev I.V."/>
            <person name="Henrissat B."/>
            <person name="Lindahl B."/>
            <person name="Martin F."/>
        </authorList>
    </citation>
    <scope>NUCLEOTIDE SEQUENCE</scope>
    <source>
        <strain evidence="2">JB14</strain>
    </source>
</reference>
<accession>A0A6A4HWC9</accession>
<feature type="transmembrane region" description="Helical" evidence="1">
    <location>
        <begin position="183"/>
        <end position="201"/>
    </location>
</feature>
<keyword evidence="1" id="KW-1133">Transmembrane helix</keyword>
<dbReference type="OrthoDB" id="2744793at2759"/>
<organism evidence="2 3">
    <name type="scientific">Gymnopus androsaceus JB14</name>
    <dbReference type="NCBI Taxonomy" id="1447944"/>
    <lineage>
        <taxon>Eukaryota</taxon>
        <taxon>Fungi</taxon>
        <taxon>Dikarya</taxon>
        <taxon>Basidiomycota</taxon>
        <taxon>Agaricomycotina</taxon>
        <taxon>Agaricomycetes</taxon>
        <taxon>Agaricomycetidae</taxon>
        <taxon>Agaricales</taxon>
        <taxon>Marasmiineae</taxon>
        <taxon>Omphalotaceae</taxon>
        <taxon>Gymnopus</taxon>
    </lineage>
</organism>
<feature type="transmembrane region" description="Helical" evidence="1">
    <location>
        <begin position="141"/>
        <end position="163"/>
    </location>
</feature>
<evidence type="ECO:0000313" key="3">
    <source>
        <dbReference type="Proteomes" id="UP000799118"/>
    </source>
</evidence>
<keyword evidence="1" id="KW-0812">Transmembrane</keyword>
<name>A0A6A4HWC9_9AGAR</name>
<protein>
    <submittedName>
        <fullName evidence="2">Uncharacterized protein</fullName>
    </submittedName>
</protein>
<feature type="transmembrane region" description="Helical" evidence="1">
    <location>
        <begin position="57"/>
        <end position="81"/>
    </location>
</feature>
<evidence type="ECO:0000256" key="1">
    <source>
        <dbReference type="SAM" id="Phobius"/>
    </source>
</evidence>
<feature type="transmembrane region" description="Helical" evidence="1">
    <location>
        <begin position="222"/>
        <end position="246"/>
    </location>
</feature>
<proteinExistence type="predicted"/>
<feature type="non-terminal residue" evidence="2">
    <location>
        <position position="255"/>
    </location>
</feature>
<feature type="transmembrane region" description="Helical" evidence="1">
    <location>
        <begin position="115"/>
        <end position="134"/>
    </location>
</feature>